<keyword evidence="4" id="KW-1185">Reference proteome</keyword>
<organism evidence="3 4">
    <name type="scientific">Talaromyces proteolyticus</name>
    <dbReference type="NCBI Taxonomy" id="1131652"/>
    <lineage>
        <taxon>Eukaryota</taxon>
        <taxon>Fungi</taxon>
        <taxon>Dikarya</taxon>
        <taxon>Ascomycota</taxon>
        <taxon>Pezizomycotina</taxon>
        <taxon>Eurotiomycetes</taxon>
        <taxon>Eurotiomycetidae</taxon>
        <taxon>Eurotiales</taxon>
        <taxon>Trichocomaceae</taxon>
        <taxon>Talaromyces</taxon>
        <taxon>Talaromyces sect. Bacilispori</taxon>
    </lineage>
</organism>
<dbReference type="RefSeq" id="XP_046078552.1">
    <property type="nucleotide sequence ID" value="XM_046219697.1"/>
</dbReference>
<keyword evidence="1" id="KW-0472">Membrane</keyword>
<reference evidence="3" key="1">
    <citation type="submission" date="2021-12" db="EMBL/GenBank/DDBJ databases">
        <title>Convergent genome expansion in fungi linked to evolution of root-endophyte symbiosis.</title>
        <authorList>
            <consortium name="DOE Joint Genome Institute"/>
            <person name="Ke Y.-H."/>
            <person name="Bonito G."/>
            <person name="Liao H.-L."/>
            <person name="Looney B."/>
            <person name="Rojas-Flechas A."/>
            <person name="Nash J."/>
            <person name="Hameed K."/>
            <person name="Schadt C."/>
            <person name="Martin F."/>
            <person name="Crous P.W."/>
            <person name="Miettinen O."/>
            <person name="Magnuson J.K."/>
            <person name="Labbe J."/>
            <person name="Jacobson D."/>
            <person name="Doktycz M.J."/>
            <person name="Veneault-Fourrey C."/>
            <person name="Kuo A."/>
            <person name="Mondo S."/>
            <person name="Calhoun S."/>
            <person name="Riley R."/>
            <person name="Ohm R."/>
            <person name="LaButti K."/>
            <person name="Andreopoulos B."/>
            <person name="Pangilinan J."/>
            <person name="Nolan M."/>
            <person name="Tritt A."/>
            <person name="Clum A."/>
            <person name="Lipzen A."/>
            <person name="Daum C."/>
            <person name="Barry K."/>
            <person name="Grigoriev I.V."/>
            <person name="Vilgalys R."/>
        </authorList>
    </citation>
    <scope>NUCLEOTIDE SEQUENCE</scope>
    <source>
        <strain evidence="3">PMI_201</strain>
    </source>
</reference>
<comment type="caution">
    <text evidence="3">The sequence shown here is derived from an EMBL/GenBank/DDBJ whole genome shotgun (WGS) entry which is preliminary data.</text>
</comment>
<accession>A0AAD4L6C2</accession>
<gene>
    <name evidence="3" type="ORF">BGW36DRAFT_422459</name>
</gene>
<evidence type="ECO:0000313" key="3">
    <source>
        <dbReference type="EMBL" id="KAH8705931.1"/>
    </source>
</evidence>
<dbReference type="GeneID" id="70249984"/>
<feature type="transmembrane region" description="Helical" evidence="1">
    <location>
        <begin position="278"/>
        <end position="304"/>
    </location>
</feature>
<sequence length="325" mass="34125">MQQYSTIVLLLAALHGLPAFAGVLQSNIELAFLSRTSGPVLSRREPVALFNDSASPNKNFVSLKQRLKVVRSTTPTNLPNVDEAAFNQSVTTACANAVKNYTSAVNPSGIVACYNVAAFDNSTGIFETDVRLYQKSAAFGEFQGIAVSDYSMSFSIPEATVSSPQLMVNGSTSNTPASGQLLMGFQNVGQLSKTIQFSKLTTSDLKYLMVPAITLSATTNTGTVANTSLASDMISYVAGQLTQGNGAPTNITTPEAVTMATAIAASASVFVLPGTNIMVAPVGLIITCIWSGLLIAAVGAGTIGRFQYRMQYRRAQPGETSAFGK</sequence>
<dbReference type="AlphaFoldDB" id="A0AAD4L6C2"/>
<keyword evidence="1" id="KW-1133">Transmembrane helix</keyword>
<keyword evidence="1" id="KW-0812">Transmembrane</keyword>
<dbReference type="Proteomes" id="UP001201262">
    <property type="component" value="Unassembled WGS sequence"/>
</dbReference>
<feature type="chain" id="PRO_5042004282" evidence="2">
    <location>
        <begin position="22"/>
        <end position="325"/>
    </location>
</feature>
<evidence type="ECO:0000313" key="4">
    <source>
        <dbReference type="Proteomes" id="UP001201262"/>
    </source>
</evidence>
<evidence type="ECO:0000256" key="2">
    <source>
        <dbReference type="SAM" id="SignalP"/>
    </source>
</evidence>
<protein>
    <submittedName>
        <fullName evidence="3">Uncharacterized protein</fullName>
    </submittedName>
</protein>
<evidence type="ECO:0000256" key="1">
    <source>
        <dbReference type="SAM" id="Phobius"/>
    </source>
</evidence>
<keyword evidence="2" id="KW-0732">Signal</keyword>
<name>A0AAD4L6C2_9EURO</name>
<dbReference type="EMBL" id="JAJTJA010000001">
    <property type="protein sequence ID" value="KAH8705931.1"/>
    <property type="molecule type" value="Genomic_DNA"/>
</dbReference>
<proteinExistence type="predicted"/>
<feature type="signal peptide" evidence="2">
    <location>
        <begin position="1"/>
        <end position="21"/>
    </location>
</feature>